<dbReference type="InterPro" id="IPR036291">
    <property type="entry name" value="NAD(P)-bd_dom_sf"/>
</dbReference>
<dbReference type="NCBIfam" id="NF005559">
    <property type="entry name" value="PRK07231.1"/>
    <property type="match status" value="1"/>
</dbReference>
<dbReference type="Gene3D" id="3.40.50.720">
    <property type="entry name" value="NAD(P)-binding Rossmann-like Domain"/>
    <property type="match status" value="1"/>
</dbReference>
<dbReference type="SUPFAM" id="SSF51735">
    <property type="entry name" value="NAD(P)-binding Rossmann-fold domains"/>
    <property type="match status" value="1"/>
</dbReference>
<dbReference type="PRINTS" id="PR00081">
    <property type="entry name" value="GDHRDH"/>
</dbReference>
<dbReference type="PRINTS" id="PR00080">
    <property type="entry name" value="SDRFAMILY"/>
</dbReference>
<name>A0A7W6IC69_9HYPH</name>
<protein>
    <submittedName>
        <fullName evidence="3">NAD(P)-dependent dehydrogenase (Short-subunit alcohol dehydrogenase family)</fullName>
    </submittedName>
</protein>
<evidence type="ECO:0000313" key="4">
    <source>
        <dbReference type="Proteomes" id="UP000519439"/>
    </source>
</evidence>
<accession>A0A7W6IC69</accession>
<dbReference type="FunFam" id="3.40.50.720:FF:000084">
    <property type="entry name" value="Short-chain dehydrogenase reductase"/>
    <property type="match status" value="1"/>
</dbReference>
<organism evidence="3 4">
    <name type="scientific">Microvirga flocculans</name>
    <dbReference type="NCBI Taxonomy" id="217168"/>
    <lineage>
        <taxon>Bacteria</taxon>
        <taxon>Pseudomonadati</taxon>
        <taxon>Pseudomonadota</taxon>
        <taxon>Alphaproteobacteria</taxon>
        <taxon>Hyphomicrobiales</taxon>
        <taxon>Methylobacteriaceae</taxon>
        <taxon>Microvirga</taxon>
    </lineage>
</organism>
<dbReference type="InterPro" id="IPR002347">
    <property type="entry name" value="SDR_fam"/>
</dbReference>
<evidence type="ECO:0000313" key="3">
    <source>
        <dbReference type="EMBL" id="MBB4038720.1"/>
    </source>
</evidence>
<comment type="caution">
    <text evidence="3">The sequence shown here is derived from an EMBL/GenBank/DDBJ whole genome shotgun (WGS) entry which is preliminary data.</text>
</comment>
<dbReference type="PANTHER" id="PTHR43639">
    <property type="entry name" value="OXIDOREDUCTASE, SHORT-CHAIN DEHYDROGENASE/REDUCTASE FAMILY (AFU_ORTHOLOGUE AFUA_5G02870)"/>
    <property type="match status" value="1"/>
</dbReference>
<dbReference type="Proteomes" id="UP000519439">
    <property type="component" value="Unassembled WGS sequence"/>
</dbReference>
<dbReference type="AlphaFoldDB" id="A0A7W6IC69"/>
<dbReference type="EMBL" id="JACIDC010000001">
    <property type="protein sequence ID" value="MBB4038720.1"/>
    <property type="molecule type" value="Genomic_DNA"/>
</dbReference>
<evidence type="ECO:0000256" key="2">
    <source>
        <dbReference type="ARBA" id="ARBA00023002"/>
    </source>
</evidence>
<sequence length="258" mass="26729">MGKRLSGKIAIVTGGASGLGAAISRRFAAEGARLVIADLDRSRAESLAAELGADGSEVAACPVDVSEGPSYEAMVSFATARYGIPNIIVNNAGVPQRYHVAHEVDEASYDRLYDVNVKSLYWCAVHAIPAMIENGGGAIVNTCSVSATRPRPMNTWYAGSKAAAVVTTKALALEYARQNIRVCGVNPGPVDTPLLADALSGFGGANEQAIARGKMAEGIPLGRIAQPEEIANVVLFLASDEASFVTGVVVEVDGGRAI</sequence>
<gene>
    <name evidence="3" type="ORF">GGR34_000349</name>
</gene>
<evidence type="ECO:0000256" key="1">
    <source>
        <dbReference type="ARBA" id="ARBA00006484"/>
    </source>
</evidence>
<comment type="similarity">
    <text evidence="1">Belongs to the short-chain dehydrogenases/reductases (SDR) family.</text>
</comment>
<dbReference type="Pfam" id="PF13561">
    <property type="entry name" value="adh_short_C2"/>
    <property type="match status" value="1"/>
</dbReference>
<reference evidence="3 4" key="1">
    <citation type="submission" date="2020-08" db="EMBL/GenBank/DDBJ databases">
        <title>Genomic Encyclopedia of Type Strains, Phase IV (KMG-IV): sequencing the most valuable type-strain genomes for metagenomic binning, comparative biology and taxonomic classification.</title>
        <authorList>
            <person name="Goeker M."/>
        </authorList>
    </citation>
    <scope>NUCLEOTIDE SEQUENCE [LARGE SCALE GENOMIC DNA]</scope>
    <source>
        <strain evidence="3 4">DSM 15743</strain>
    </source>
</reference>
<dbReference type="PANTHER" id="PTHR43639:SF1">
    <property type="entry name" value="SHORT-CHAIN DEHYDROGENASE_REDUCTASE FAMILY PROTEIN"/>
    <property type="match status" value="1"/>
</dbReference>
<dbReference type="GO" id="GO:0016491">
    <property type="term" value="F:oxidoreductase activity"/>
    <property type="evidence" value="ECO:0007669"/>
    <property type="project" value="UniProtKB-KW"/>
</dbReference>
<keyword evidence="4" id="KW-1185">Reference proteome</keyword>
<dbReference type="RefSeq" id="WP_035458335.1">
    <property type="nucleotide sequence ID" value="NZ_JACIDC010000001.1"/>
</dbReference>
<proteinExistence type="inferred from homology"/>
<keyword evidence="2" id="KW-0560">Oxidoreductase</keyword>